<name>A0A1G5E8G0_9BACT</name>
<proteinExistence type="predicted"/>
<evidence type="ECO:0000256" key="1">
    <source>
        <dbReference type="SAM" id="Phobius"/>
    </source>
</evidence>
<accession>A0A1G5E8G0</accession>
<reference evidence="2 3" key="1">
    <citation type="submission" date="2016-10" db="EMBL/GenBank/DDBJ databases">
        <authorList>
            <person name="de Groot N.N."/>
        </authorList>
    </citation>
    <scope>NUCLEOTIDE SEQUENCE [LARGE SCALE GENOMIC DNA]</scope>
    <source>
        <strain evidence="2 3">AA1</strain>
    </source>
</reference>
<dbReference type="AlphaFoldDB" id="A0A1G5E8G0"/>
<dbReference type="RefSeq" id="WP_175469613.1">
    <property type="nucleotide sequence ID" value="NZ_FMUX01000005.1"/>
</dbReference>
<keyword evidence="3" id="KW-1185">Reference proteome</keyword>
<dbReference type="EMBL" id="FMUX01000005">
    <property type="protein sequence ID" value="SCY23269.1"/>
    <property type="molecule type" value="Genomic_DNA"/>
</dbReference>
<protein>
    <submittedName>
        <fullName evidence="2">Uncharacterized protein</fullName>
    </submittedName>
</protein>
<gene>
    <name evidence="2" type="ORF">SAMN05216233_105234</name>
</gene>
<dbReference type="Proteomes" id="UP000198870">
    <property type="component" value="Unassembled WGS sequence"/>
</dbReference>
<evidence type="ECO:0000313" key="2">
    <source>
        <dbReference type="EMBL" id="SCY23269.1"/>
    </source>
</evidence>
<keyword evidence="1" id="KW-0812">Transmembrane</keyword>
<feature type="transmembrane region" description="Helical" evidence="1">
    <location>
        <begin position="20"/>
        <end position="36"/>
    </location>
</feature>
<organism evidence="2 3">
    <name type="scientific">Desulfoluna spongiiphila</name>
    <dbReference type="NCBI Taxonomy" id="419481"/>
    <lineage>
        <taxon>Bacteria</taxon>
        <taxon>Pseudomonadati</taxon>
        <taxon>Thermodesulfobacteriota</taxon>
        <taxon>Desulfobacteria</taxon>
        <taxon>Desulfobacterales</taxon>
        <taxon>Desulfolunaceae</taxon>
        <taxon>Desulfoluna</taxon>
    </lineage>
</organism>
<sequence>MEHVKGKTLALRTLLTLQTTYGVMALSFLFVSGWYARTTGKALSAQIILFWDLFLH</sequence>
<evidence type="ECO:0000313" key="3">
    <source>
        <dbReference type="Proteomes" id="UP000198870"/>
    </source>
</evidence>
<keyword evidence="1" id="KW-0472">Membrane</keyword>
<keyword evidence="1" id="KW-1133">Transmembrane helix</keyword>